<dbReference type="EMBL" id="MUJK01000001">
    <property type="protein sequence ID" value="POF43731.1"/>
    <property type="molecule type" value="Genomic_DNA"/>
</dbReference>
<keyword evidence="7" id="KW-1185">Reference proteome</keyword>
<accession>A0A2S3VUY5</accession>
<dbReference type="InterPro" id="IPR010998">
    <property type="entry name" value="Integrase_recombinase_N"/>
</dbReference>
<name>A0A2S3VUY5_9PSED</name>
<dbReference type="PANTHER" id="PTHR30349">
    <property type="entry name" value="PHAGE INTEGRASE-RELATED"/>
    <property type="match status" value="1"/>
</dbReference>
<sequence>MSRSPKPLFNTYESFLDQNFSCSEPTTPCVKAYLASFPSVLGAARGYLAVRSFLRAFSDNAQTFSSYRIHIERLLLWSLLINEKPLNKLKRQDAQDYLSFCRNPPRDWIGPVTRSRFVKNNDAQAALEDPVIPNPNWRPFNIKSAKPRNDSDDQVQGIIESTYSAANSTINQVFSICSRFFEFMVEDGYAAANPFRMIKKSGRYSDDIQETAVTRALTPLQWSYVLETAEKLAESEPARHERTLFILSTLFAMYLRVSDVVGRQNWKPSMGDFRQDPEGSWWYHAVGKGNKIGKIAVRDEYINLYLKRYRRFLGLPELPEIGETTPLIKTLRGRSGLSDRQVRALLQVVFDKALERMRIEGRAVHEMESLKVASLHWLRHTSATFDAPLRNAKDLQVDLRHSNLSTTQNTYYHSHDQERAHSIKRLGLRDRG</sequence>
<dbReference type="RefSeq" id="WP_103393356.1">
    <property type="nucleotide sequence ID" value="NZ_MUJK01000001.1"/>
</dbReference>
<protein>
    <submittedName>
        <fullName evidence="6">Integrase</fullName>
    </submittedName>
</protein>
<dbReference type="InterPro" id="IPR013762">
    <property type="entry name" value="Integrase-like_cat_sf"/>
</dbReference>
<gene>
    <name evidence="6" type="ORF">B0D71_02625</name>
</gene>
<comment type="caution">
    <text evidence="6">The sequence shown here is derived from an EMBL/GenBank/DDBJ whole genome shotgun (WGS) entry which is preliminary data.</text>
</comment>
<dbReference type="Gene3D" id="1.10.150.130">
    <property type="match status" value="1"/>
</dbReference>
<evidence type="ECO:0000256" key="4">
    <source>
        <dbReference type="ARBA" id="ARBA00023172"/>
    </source>
</evidence>
<feature type="domain" description="Tyr recombinase" evidence="5">
    <location>
        <begin position="212"/>
        <end position="425"/>
    </location>
</feature>
<reference evidence="7" key="1">
    <citation type="submission" date="2017-02" db="EMBL/GenBank/DDBJ databases">
        <authorList>
            <person name="Furmanczyk E.M."/>
        </authorList>
    </citation>
    <scope>NUCLEOTIDE SEQUENCE [LARGE SCALE GENOMIC DNA]</scope>
    <source>
        <strain evidence="7">AP3_22</strain>
    </source>
</reference>
<dbReference type="Gene3D" id="1.10.443.10">
    <property type="entry name" value="Intergrase catalytic core"/>
    <property type="match status" value="1"/>
</dbReference>
<dbReference type="SUPFAM" id="SSF56349">
    <property type="entry name" value="DNA breaking-rejoining enzymes"/>
    <property type="match status" value="1"/>
</dbReference>
<comment type="subcellular location">
    <subcellularLocation>
        <location evidence="1">Cytoplasm</location>
    </subcellularLocation>
</comment>
<evidence type="ECO:0000313" key="7">
    <source>
        <dbReference type="Proteomes" id="UP000237440"/>
    </source>
</evidence>
<dbReference type="GO" id="GO:0003677">
    <property type="term" value="F:DNA binding"/>
    <property type="evidence" value="ECO:0007669"/>
    <property type="project" value="UniProtKB-KW"/>
</dbReference>
<dbReference type="OrthoDB" id="8610787at2"/>
<dbReference type="PANTHER" id="PTHR30349:SF77">
    <property type="entry name" value="TYROSINE RECOMBINASE XERC"/>
    <property type="match status" value="1"/>
</dbReference>
<evidence type="ECO:0000313" key="6">
    <source>
        <dbReference type="EMBL" id="POF43731.1"/>
    </source>
</evidence>
<dbReference type="GO" id="GO:0006310">
    <property type="term" value="P:DNA recombination"/>
    <property type="evidence" value="ECO:0007669"/>
    <property type="project" value="UniProtKB-KW"/>
</dbReference>
<evidence type="ECO:0000256" key="2">
    <source>
        <dbReference type="ARBA" id="ARBA00022908"/>
    </source>
</evidence>
<dbReference type="GO" id="GO:0015074">
    <property type="term" value="P:DNA integration"/>
    <property type="evidence" value="ECO:0007669"/>
    <property type="project" value="UniProtKB-KW"/>
</dbReference>
<dbReference type="Proteomes" id="UP000237440">
    <property type="component" value="Unassembled WGS sequence"/>
</dbReference>
<dbReference type="AlphaFoldDB" id="A0A2S3VUY5"/>
<keyword evidence="4" id="KW-0233">DNA recombination</keyword>
<evidence type="ECO:0000256" key="3">
    <source>
        <dbReference type="ARBA" id="ARBA00023125"/>
    </source>
</evidence>
<organism evidence="6 7">
    <name type="scientific">Pseudomonas laurylsulfativorans</name>
    <dbReference type="NCBI Taxonomy" id="1943631"/>
    <lineage>
        <taxon>Bacteria</taxon>
        <taxon>Pseudomonadati</taxon>
        <taxon>Pseudomonadota</taxon>
        <taxon>Gammaproteobacteria</taxon>
        <taxon>Pseudomonadales</taxon>
        <taxon>Pseudomonadaceae</taxon>
        <taxon>Pseudomonas</taxon>
    </lineage>
</organism>
<dbReference type="PROSITE" id="PS51898">
    <property type="entry name" value="TYR_RECOMBINASE"/>
    <property type="match status" value="1"/>
</dbReference>
<keyword evidence="3" id="KW-0238">DNA-binding</keyword>
<dbReference type="InterPro" id="IPR002104">
    <property type="entry name" value="Integrase_catalytic"/>
</dbReference>
<proteinExistence type="predicted"/>
<dbReference type="InterPro" id="IPR050090">
    <property type="entry name" value="Tyrosine_recombinase_XerCD"/>
</dbReference>
<evidence type="ECO:0000256" key="1">
    <source>
        <dbReference type="ARBA" id="ARBA00004496"/>
    </source>
</evidence>
<evidence type="ECO:0000259" key="5">
    <source>
        <dbReference type="PROSITE" id="PS51898"/>
    </source>
</evidence>
<dbReference type="GO" id="GO:0005737">
    <property type="term" value="C:cytoplasm"/>
    <property type="evidence" value="ECO:0007669"/>
    <property type="project" value="UniProtKB-SubCell"/>
</dbReference>
<dbReference type="InterPro" id="IPR011010">
    <property type="entry name" value="DNA_brk_join_enz"/>
</dbReference>
<keyword evidence="2" id="KW-0229">DNA integration</keyword>